<dbReference type="InterPro" id="IPR013317">
    <property type="entry name" value="DnaA_dom"/>
</dbReference>
<dbReference type="GO" id="GO:0003688">
    <property type="term" value="F:DNA replication origin binding"/>
    <property type="evidence" value="ECO:0007669"/>
    <property type="project" value="TreeGrafter"/>
</dbReference>
<dbReference type="Gene3D" id="1.10.8.60">
    <property type="match status" value="1"/>
</dbReference>
<dbReference type="PANTHER" id="PTHR30050:SF2">
    <property type="entry name" value="CHROMOSOMAL REPLICATION INITIATOR PROTEIN DNAA"/>
    <property type="match status" value="1"/>
</dbReference>
<dbReference type="InterPro" id="IPR027417">
    <property type="entry name" value="P-loop_NTPase"/>
</dbReference>
<dbReference type="GO" id="GO:0005886">
    <property type="term" value="C:plasma membrane"/>
    <property type="evidence" value="ECO:0007669"/>
    <property type="project" value="TreeGrafter"/>
</dbReference>
<dbReference type="GO" id="GO:0006270">
    <property type="term" value="P:DNA replication initiation"/>
    <property type="evidence" value="ECO:0007669"/>
    <property type="project" value="InterPro"/>
</dbReference>
<comment type="similarity">
    <text evidence="8">Belongs to the DnaA family.</text>
</comment>
<sequence length="438" mass="50488">MSDTAHSEWDLCKQTLRTRIPEPFYNTFIEPLRAFQTDESVLSLVVPEARLKEHIEMRYGSLLREAVQQHFPAQISLVRLQNADELPVRPLPDAVRRSVLEKATAKANHDRPVQWDGRFLPHPALAEELASVLKLKKFYRPVYISGGAGSGKSVFARKWVEHFEGRAAYLSLPEFLESFVSSIRAQKTLEWKSELRSNSLLIIDDLQLLKTTAARCQEELRNLIDDFERDEKLIVFLADRDPSALTVSRDLKSRLMPARHIHLIFPDKETRKQIVRSVLEEDGFTLKDDVIDHLATKIPTDMRLLRAAVHRLSFQSTDPRAMAAEEVDRICEPLYRHEPGVRPEIILSIVAEFFHVSPDDIRSSAKDKKVSLARHTVSFLCSTMLNMTLSEIARITNRKDHTGVLYAINRLEKLLREDLFLTRQLEEIKDRILSESRR</sequence>
<dbReference type="Gene3D" id="3.40.50.300">
    <property type="entry name" value="P-loop containing nucleotide triphosphate hydrolases"/>
    <property type="match status" value="1"/>
</dbReference>
<dbReference type="AlphaFoldDB" id="A0A833H3W1"/>
<dbReference type="InterPro" id="IPR038454">
    <property type="entry name" value="DnaA_N_sf"/>
</dbReference>
<dbReference type="CDD" id="cd06571">
    <property type="entry name" value="Bac_DnaA_C"/>
    <property type="match status" value="1"/>
</dbReference>
<evidence type="ECO:0000313" key="11">
    <source>
        <dbReference type="EMBL" id="KAB2934277.1"/>
    </source>
</evidence>
<gene>
    <name evidence="11" type="ORF">F9K24_04420</name>
</gene>
<dbReference type="InterPro" id="IPR020591">
    <property type="entry name" value="Chromosome_initiator_DnaA-like"/>
</dbReference>
<keyword evidence="1" id="KW-0963">Cytoplasm</keyword>
<dbReference type="Gene3D" id="1.10.1750.10">
    <property type="match status" value="1"/>
</dbReference>
<evidence type="ECO:0000256" key="3">
    <source>
        <dbReference type="ARBA" id="ARBA00022741"/>
    </source>
</evidence>
<dbReference type="SUPFAM" id="SSF52540">
    <property type="entry name" value="P-loop containing nucleoside triphosphate hydrolases"/>
    <property type="match status" value="1"/>
</dbReference>
<dbReference type="InterPro" id="IPR024633">
    <property type="entry name" value="DnaA_N_dom"/>
</dbReference>
<dbReference type="GO" id="GO:0006275">
    <property type="term" value="P:regulation of DNA replication"/>
    <property type="evidence" value="ECO:0007669"/>
    <property type="project" value="InterPro"/>
</dbReference>
<keyword evidence="2 7" id="KW-0235">DNA replication</keyword>
<dbReference type="SMART" id="SM00760">
    <property type="entry name" value="Bac_DnaA_C"/>
    <property type="match status" value="1"/>
</dbReference>
<feature type="coiled-coil region" evidence="9">
    <location>
        <begin position="206"/>
        <end position="233"/>
    </location>
</feature>
<proteinExistence type="inferred from homology"/>
<evidence type="ECO:0000256" key="8">
    <source>
        <dbReference type="RuleBase" id="RU004227"/>
    </source>
</evidence>
<evidence type="ECO:0000259" key="10">
    <source>
        <dbReference type="SMART" id="SM00760"/>
    </source>
</evidence>
<evidence type="ECO:0000256" key="9">
    <source>
        <dbReference type="SAM" id="Coils"/>
    </source>
</evidence>
<dbReference type="Gene3D" id="3.30.300.180">
    <property type="match status" value="1"/>
</dbReference>
<evidence type="ECO:0000256" key="2">
    <source>
        <dbReference type="ARBA" id="ARBA00022705"/>
    </source>
</evidence>
<evidence type="ECO:0000256" key="5">
    <source>
        <dbReference type="ARBA" id="ARBA00023121"/>
    </source>
</evidence>
<evidence type="ECO:0000256" key="4">
    <source>
        <dbReference type="ARBA" id="ARBA00022840"/>
    </source>
</evidence>
<evidence type="ECO:0000256" key="6">
    <source>
        <dbReference type="ARBA" id="ARBA00023125"/>
    </source>
</evidence>
<comment type="function">
    <text evidence="7">Plays an essential role in the initiation and regulation of chromosomal replication. ATP-DnaA binds to the origin of replication (oriC) to initiate formation of the DNA replication initiation complex once per cell cycle. Binds the DnaA box (a 9 base pair repeat at the origin) and separates the double-stranded (ds)DNA. Forms a right-handed helical filament on oriC DNA; dsDNA binds to the exterior of the filament while single-stranded (ss)DNA is stabiized in the filament's interior. The ATP-DnaA-oriC complex binds and stabilizes one strand of the AT-rich DNA unwinding element (DUE), permitting loading of DNA polymerase. After initiation quickly degrades to an ADP-DnaA complex that is not apt for DNA replication. Binds acidic phospholipids.</text>
</comment>
<name>A0A833H3W1_9LEPT</name>
<dbReference type="GO" id="GO:0005524">
    <property type="term" value="F:ATP binding"/>
    <property type="evidence" value="ECO:0007669"/>
    <property type="project" value="UniProtKB-KW"/>
</dbReference>
<evidence type="ECO:0000256" key="7">
    <source>
        <dbReference type="RuleBase" id="RU000577"/>
    </source>
</evidence>
<keyword evidence="5" id="KW-0446">Lipid-binding</keyword>
<dbReference type="Pfam" id="PF08299">
    <property type="entry name" value="Bac_DnaA_C"/>
    <property type="match status" value="1"/>
</dbReference>
<accession>A0A833H3W1</accession>
<keyword evidence="4 7" id="KW-0067">ATP-binding</keyword>
<keyword evidence="3 7" id="KW-0547">Nucleotide-binding</keyword>
<reference evidence="11 12" key="1">
    <citation type="submission" date="2019-10" db="EMBL/GenBank/DDBJ databases">
        <title>Extracellular Electron Transfer in a Candidatus Methanoperedens spp. Enrichment Culture.</title>
        <authorList>
            <person name="Berger S."/>
            <person name="Rangel Shaw D."/>
            <person name="Berben T."/>
            <person name="In 'T Zandt M."/>
            <person name="Frank J."/>
            <person name="Reimann J."/>
            <person name="Jetten M.S.M."/>
            <person name="Welte C.U."/>
        </authorList>
    </citation>
    <scope>NUCLEOTIDE SEQUENCE [LARGE SCALE GENOMIC DNA]</scope>
    <source>
        <strain evidence="11">SB12</strain>
    </source>
</reference>
<dbReference type="InterPro" id="IPR013159">
    <property type="entry name" value="DnaA_C"/>
</dbReference>
<dbReference type="InterPro" id="IPR010921">
    <property type="entry name" value="Trp_repressor/repl_initiator"/>
</dbReference>
<keyword evidence="9" id="KW-0175">Coiled coil</keyword>
<dbReference type="EMBL" id="WBUI01000003">
    <property type="protein sequence ID" value="KAB2934277.1"/>
    <property type="molecule type" value="Genomic_DNA"/>
</dbReference>
<dbReference type="Pfam" id="PF11638">
    <property type="entry name" value="DnaA_N"/>
    <property type="match status" value="1"/>
</dbReference>
<organism evidence="11 12">
    <name type="scientific">Leptonema illini</name>
    <dbReference type="NCBI Taxonomy" id="183"/>
    <lineage>
        <taxon>Bacteria</taxon>
        <taxon>Pseudomonadati</taxon>
        <taxon>Spirochaetota</taxon>
        <taxon>Spirochaetia</taxon>
        <taxon>Leptospirales</taxon>
        <taxon>Leptospiraceae</taxon>
        <taxon>Leptonema</taxon>
    </lineage>
</organism>
<dbReference type="PRINTS" id="PR00051">
    <property type="entry name" value="DNAA"/>
</dbReference>
<evidence type="ECO:0000313" key="12">
    <source>
        <dbReference type="Proteomes" id="UP000460298"/>
    </source>
</evidence>
<dbReference type="SUPFAM" id="SSF48295">
    <property type="entry name" value="TrpR-like"/>
    <property type="match status" value="1"/>
</dbReference>
<evidence type="ECO:0000256" key="1">
    <source>
        <dbReference type="ARBA" id="ARBA00022490"/>
    </source>
</evidence>
<dbReference type="GO" id="GO:0008289">
    <property type="term" value="F:lipid binding"/>
    <property type="evidence" value="ECO:0007669"/>
    <property type="project" value="UniProtKB-KW"/>
</dbReference>
<dbReference type="Pfam" id="PF00308">
    <property type="entry name" value="Bac_DnaA"/>
    <property type="match status" value="1"/>
</dbReference>
<dbReference type="PANTHER" id="PTHR30050">
    <property type="entry name" value="CHROMOSOMAL REPLICATION INITIATOR PROTEIN DNAA"/>
    <property type="match status" value="1"/>
</dbReference>
<comment type="caution">
    <text evidence="11">The sequence shown here is derived from an EMBL/GenBank/DDBJ whole genome shotgun (WGS) entry which is preliminary data.</text>
</comment>
<keyword evidence="6 7" id="KW-0238">DNA-binding</keyword>
<protein>
    <recommendedName>
        <fullName evidence="7">Chromosomal replication initiator protein DnaA</fullName>
    </recommendedName>
</protein>
<feature type="domain" description="Chromosomal replication initiator DnaA C-terminal" evidence="10">
    <location>
        <begin position="342"/>
        <end position="411"/>
    </location>
</feature>
<dbReference type="Proteomes" id="UP000460298">
    <property type="component" value="Unassembled WGS sequence"/>
</dbReference>